<dbReference type="AlphaFoldDB" id="A0A149VWR2"/>
<evidence type="ECO:0000313" key="4">
    <source>
        <dbReference type="Proteomes" id="UP000075653"/>
    </source>
</evidence>
<evidence type="ECO:0000313" key="3">
    <source>
        <dbReference type="EMBL" id="KXW57649.1"/>
    </source>
</evidence>
<protein>
    <submittedName>
        <fullName evidence="3">Delta(12)-fatty-acid desaturase</fullName>
        <ecNumber evidence="3">1.14.19.6</ecNumber>
    </submittedName>
</protein>
<dbReference type="EMBL" id="LRRD01000045">
    <property type="protein sequence ID" value="KXW57649.1"/>
    <property type="molecule type" value="Genomic_DNA"/>
</dbReference>
<feature type="transmembrane region" description="Helical" evidence="1">
    <location>
        <begin position="76"/>
        <end position="97"/>
    </location>
</feature>
<feature type="transmembrane region" description="Helical" evidence="1">
    <location>
        <begin position="267"/>
        <end position="287"/>
    </location>
</feature>
<dbReference type="STRING" id="1789004.FEMY_18370"/>
<dbReference type="Proteomes" id="UP000075653">
    <property type="component" value="Unassembled WGS sequence"/>
</dbReference>
<keyword evidence="3" id="KW-0560">Oxidoreductase</keyword>
<comment type="caution">
    <text evidence="3">The sequence shown here is derived from an EMBL/GenBank/DDBJ whole genome shotgun (WGS) entry which is preliminary data.</text>
</comment>
<keyword evidence="1" id="KW-0472">Membrane</keyword>
<feature type="transmembrane region" description="Helical" evidence="1">
    <location>
        <begin position="232"/>
        <end position="255"/>
    </location>
</feature>
<dbReference type="GO" id="GO:0006629">
    <property type="term" value="P:lipid metabolic process"/>
    <property type="evidence" value="ECO:0007669"/>
    <property type="project" value="InterPro"/>
</dbReference>
<dbReference type="PANTHER" id="PTHR32100">
    <property type="entry name" value="OMEGA-6 FATTY ACID DESATURASE, CHLOROPLASTIC"/>
    <property type="match status" value="1"/>
</dbReference>
<gene>
    <name evidence="3" type="primary">desA</name>
    <name evidence="3" type="ORF">FEMY_18370</name>
</gene>
<proteinExistence type="predicted"/>
<dbReference type="PATRIC" id="fig|1789004.3.peg.1878"/>
<organism evidence="3 4">
    <name type="scientific">Ferrovum myxofaciens</name>
    <dbReference type="NCBI Taxonomy" id="416213"/>
    <lineage>
        <taxon>Bacteria</taxon>
        <taxon>Pseudomonadati</taxon>
        <taxon>Pseudomonadota</taxon>
        <taxon>Betaproteobacteria</taxon>
        <taxon>Ferrovales</taxon>
        <taxon>Ferrovaceae</taxon>
        <taxon>Ferrovum</taxon>
    </lineage>
</organism>
<dbReference type="Pfam" id="PF00487">
    <property type="entry name" value="FA_desaturase"/>
    <property type="match status" value="1"/>
</dbReference>
<evidence type="ECO:0000259" key="2">
    <source>
        <dbReference type="Pfam" id="PF00487"/>
    </source>
</evidence>
<dbReference type="InterPro" id="IPR005804">
    <property type="entry name" value="FA_desaturase_dom"/>
</dbReference>
<feature type="transmembrane region" description="Helical" evidence="1">
    <location>
        <begin position="103"/>
        <end position="120"/>
    </location>
</feature>
<accession>A0A149VWR2</accession>
<reference evidence="3 4" key="1">
    <citation type="submission" date="2016-01" db="EMBL/GenBank/DDBJ databases">
        <title>Genome sequence of the acidophilic iron oxidising Ferrovum strain Z-31.</title>
        <authorList>
            <person name="Poehlein A."/>
            <person name="Ullrich S.R."/>
            <person name="Schloemann M."/>
            <person name="Muehling M."/>
            <person name="Daniel R."/>
        </authorList>
    </citation>
    <scope>NUCLEOTIDE SEQUENCE [LARGE SCALE GENOMIC DNA]</scope>
    <source>
        <strain evidence="3 4">Z-31</strain>
    </source>
</reference>
<keyword evidence="4" id="KW-1185">Reference proteome</keyword>
<evidence type="ECO:0000256" key="1">
    <source>
        <dbReference type="SAM" id="Phobius"/>
    </source>
</evidence>
<name>A0A149VWR2_9PROT</name>
<sequence>MNYSLQGFAFNQIRRHLKSVRILATIVIRQDNTVTMVDHSTTLSPEPIPIIDPAEPFPGRKLVRSWLVPLCGKRTALPILMIIFDFALFFGSVWATLWFSSGIAKILAGMVAGFVIGRLFILGHDACHQSLTPHRKLNRVLGRIAFLPSLTPYSLWDIGHNLVHHGQTNLKGFDFVWAPYSLEEYQALSPGRQWLERIYRSGMVPGLYYFVEMWWLRMYFPTKTYMGAQRPAFVWDGLLVSAFGLVWVVILAVMAHVTHQSLWLTEFTGFLIPFVFWNFMIGFVVYAHHTHTRVAWYDNKVEWTKAQPFVSTTVHLIFRFKVGALMHHIMEHTAHHLDMGIPLYRLKEAQDFLENHLPGRIVVQPFSWAWYFKTARLCKLYDFKSRCWLDFDGKRTSQPVASFGA</sequence>
<keyword evidence="1" id="KW-0812">Transmembrane</keyword>
<keyword evidence="1" id="KW-1133">Transmembrane helix</keyword>
<feature type="domain" description="Fatty acid desaturase" evidence="2">
    <location>
        <begin position="107"/>
        <end position="358"/>
    </location>
</feature>
<dbReference type="EC" id="1.14.19.6" evidence="3"/>
<dbReference type="InterPro" id="IPR012171">
    <property type="entry name" value="Fatty_acid_desaturase"/>
</dbReference>
<dbReference type="GO" id="GO:0102985">
    <property type="term" value="F:acyl-CoA (9+3)-desaturase activity"/>
    <property type="evidence" value="ECO:0007669"/>
    <property type="project" value="UniProtKB-EC"/>
</dbReference>